<proteinExistence type="predicted"/>
<gene>
    <name evidence="1" type="ordered locus">HD_1746</name>
</gene>
<dbReference type="EMBL" id="AE017143">
    <property type="protein sequence ID" value="AAP96501.1"/>
    <property type="molecule type" value="Genomic_DNA"/>
</dbReference>
<protein>
    <submittedName>
        <fullName evidence="1">Uncharacterized protein</fullName>
    </submittedName>
</protein>
<accession>Q7VKW6</accession>
<dbReference type="KEGG" id="hdu:HD_1746"/>
<keyword evidence="2" id="KW-1185">Reference proteome</keyword>
<dbReference type="Proteomes" id="UP000001022">
    <property type="component" value="Chromosome"/>
</dbReference>
<sequence length="30" mass="3581">MPFYKPNYLNISTDTFKFLNKGIYLLQTLP</sequence>
<name>Q7VKW6_HAEDU</name>
<organism evidence="1 2">
    <name type="scientific">Haemophilus ducreyi (strain 35000HP / ATCC 700724)</name>
    <dbReference type="NCBI Taxonomy" id="233412"/>
    <lineage>
        <taxon>Bacteria</taxon>
        <taxon>Pseudomonadati</taxon>
        <taxon>Pseudomonadota</taxon>
        <taxon>Gammaproteobacteria</taxon>
        <taxon>Pasteurellales</taxon>
        <taxon>Pasteurellaceae</taxon>
        <taxon>Haemophilus</taxon>
    </lineage>
</organism>
<dbReference type="AlphaFoldDB" id="Q7VKW6"/>
<evidence type="ECO:0000313" key="2">
    <source>
        <dbReference type="Proteomes" id="UP000001022"/>
    </source>
</evidence>
<dbReference type="HOGENOM" id="CLU_3403811_0_0_6"/>
<evidence type="ECO:0000313" key="1">
    <source>
        <dbReference type="EMBL" id="AAP96501.1"/>
    </source>
</evidence>
<reference evidence="2" key="1">
    <citation type="submission" date="2003-06" db="EMBL/GenBank/DDBJ databases">
        <title>The complete genome sequence of Haemophilus ducreyi.</title>
        <authorList>
            <person name="Munson R.S. Jr."/>
            <person name="Ray W.C."/>
            <person name="Mahairas G."/>
            <person name="Sabo P."/>
            <person name="Mungur R."/>
            <person name="Johnson L."/>
            <person name="Nguyen D."/>
            <person name="Wang J."/>
            <person name="Forst C."/>
            <person name="Hood L."/>
        </authorList>
    </citation>
    <scope>NUCLEOTIDE SEQUENCE [LARGE SCALE GENOMIC DNA]</scope>
    <source>
        <strain evidence="2">35000HP / ATCC 700724</strain>
    </source>
</reference>